<sequence length="297" mass="31225">MTPPRPRFTTPRRRAPRLLATAALLACWMAAAWLLTAGNAQGTPTAPSGTVPCGNVVWASCDTRATDGGYQYRYRGGQLIPVPIGGSGQGRAGCGATCPPDPAAVCDLLLAVGPSPGMTAQELTAYNQAIANCQTWLADPNGIPLATVRAQLADYLREQLLPKPRLTVQPSGHSIAGLATIVYTPVPPTYTFNVDQPVIATISAVPTYRWDFGDGGTGPNSPGQPYDPAISPRDHPDAYVTHEYRRPGTYQITLTVTWDGTFTVPGVAQAFPLDAVTLTTTAPVNVEEAAGVLTGND</sequence>
<gene>
    <name evidence="4" type="ORF">BL253_35975</name>
</gene>
<name>A0A1V2I0D9_9ACTN</name>
<proteinExistence type="predicted"/>
<feature type="chain" id="PRO_5012075709" evidence="2">
    <location>
        <begin position="43"/>
        <end position="297"/>
    </location>
</feature>
<dbReference type="SMART" id="SM00089">
    <property type="entry name" value="PKD"/>
    <property type="match status" value="1"/>
</dbReference>
<evidence type="ECO:0000256" key="2">
    <source>
        <dbReference type="SAM" id="SignalP"/>
    </source>
</evidence>
<dbReference type="RefSeq" id="WP_076822518.1">
    <property type="nucleotide sequence ID" value="NZ_MOMC01000111.1"/>
</dbReference>
<dbReference type="InterPro" id="IPR035986">
    <property type="entry name" value="PKD_dom_sf"/>
</dbReference>
<dbReference type="STRING" id="1834516.BL253_35975"/>
<dbReference type="CDD" id="cd00146">
    <property type="entry name" value="PKD"/>
    <property type="match status" value="1"/>
</dbReference>
<dbReference type="OrthoDB" id="5192284at2"/>
<organism evidence="4 5">
    <name type="scientific">Pseudofrankia asymbiotica</name>
    <dbReference type="NCBI Taxonomy" id="1834516"/>
    <lineage>
        <taxon>Bacteria</taxon>
        <taxon>Bacillati</taxon>
        <taxon>Actinomycetota</taxon>
        <taxon>Actinomycetes</taxon>
        <taxon>Frankiales</taxon>
        <taxon>Frankiaceae</taxon>
        <taxon>Pseudofrankia</taxon>
    </lineage>
</organism>
<evidence type="ECO:0000313" key="5">
    <source>
        <dbReference type="Proteomes" id="UP000188929"/>
    </source>
</evidence>
<comment type="caution">
    <text evidence="4">The sequence shown here is derived from an EMBL/GenBank/DDBJ whole genome shotgun (WGS) entry which is preliminary data.</text>
</comment>
<feature type="region of interest" description="Disordered" evidence="1">
    <location>
        <begin position="213"/>
        <end position="234"/>
    </location>
</feature>
<evidence type="ECO:0000313" key="4">
    <source>
        <dbReference type="EMBL" id="ONH22320.1"/>
    </source>
</evidence>
<dbReference type="EMBL" id="MOMC01000111">
    <property type="protein sequence ID" value="ONH22320.1"/>
    <property type="molecule type" value="Genomic_DNA"/>
</dbReference>
<keyword evidence="2" id="KW-0732">Signal</keyword>
<dbReference type="SUPFAM" id="SSF49299">
    <property type="entry name" value="PKD domain"/>
    <property type="match status" value="1"/>
</dbReference>
<feature type="domain" description="PKD" evidence="3">
    <location>
        <begin position="207"/>
        <end position="257"/>
    </location>
</feature>
<dbReference type="GO" id="GO:0005975">
    <property type="term" value="P:carbohydrate metabolic process"/>
    <property type="evidence" value="ECO:0007669"/>
    <property type="project" value="UniProtKB-ARBA"/>
</dbReference>
<dbReference type="InterPro" id="IPR022409">
    <property type="entry name" value="PKD/Chitinase_dom"/>
</dbReference>
<dbReference type="InterPro" id="IPR000601">
    <property type="entry name" value="PKD_dom"/>
</dbReference>
<feature type="signal peptide" evidence="2">
    <location>
        <begin position="1"/>
        <end position="42"/>
    </location>
</feature>
<protein>
    <submittedName>
        <fullName evidence="4">PKD domain-containing protein</fullName>
    </submittedName>
</protein>
<dbReference type="Pfam" id="PF00801">
    <property type="entry name" value="PKD"/>
    <property type="match status" value="1"/>
</dbReference>
<dbReference type="Proteomes" id="UP000188929">
    <property type="component" value="Unassembled WGS sequence"/>
</dbReference>
<dbReference type="PROSITE" id="PS50093">
    <property type="entry name" value="PKD"/>
    <property type="match status" value="1"/>
</dbReference>
<dbReference type="AlphaFoldDB" id="A0A1V2I0D9"/>
<accession>A0A1V2I0D9</accession>
<keyword evidence="5" id="KW-1185">Reference proteome</keyword>
<dbReference type="Gene3D" id="2.60.40.10">
    <property type="entry name" value="Immunoglobulins"/>
    <property type="match status" value="1"/>
</dbReference>
<dbReference type="InterPro" id="IPR013783">
    <property type="entry name" value="Ig-like_fold"/>
</dbReference>
<evidence type="ECO:0000256" key="1">
    <source>
        <dbReference type="SAM" id="MobiDB-lite"/>
    </source>
</evidence>
<evidence type="ECO:0000259" key="3">
    <source>
        <dbReference type="PROSITE" id="PS50093"/>
    </source>
</evidence>
<reference evidence="5" key="1">
    <citation type="submission" date="2016-10" db="EMBL/GenBank/DDBJ databases">
        <title>Frankia sp. NRRL B-16386 Genome sequencing.</title>
        <authorList>
            <person name="Ghodhbane-Gtari F."/>
            <person name="Swanson E."/>
            <person name="Gueddou A."/>
            <person name="Hezbri K."/>
            <person name="Ktari K."/>
            <person name="Nouioui I."/>
            <person name="Morris K."/>
            <person name="Simpson S."/>
            <person name="Abebe-Akele F."/>
            <person name="Thomas K."/>
            <person name="Gtari M."/>
            <person name="Tisa L.S."/>
        </authorList>
    </citation>
    <scope>NUCLEOTIDE SEQUENCE [LARGE SCALE GENOMIC DNA]</scope>
    <source>
        <strain evidence="5">NRRL B-16386</strain>
    </source>
</reference>